<keyword evidence="1" id="KW-0472">Membrane</keyword>
<comment type="caution">
    <text evidence="3">The sequence shown here is derived from an EMBL/GenBank/DDBJ whole genome shotgun (WGS) entry which is preliminary data.</text>
</comment>
<dbReference type="Pfam" id="PF06580">
    <property type="entry name" value="His_kinase"/>
    <property type="match status" value="1"/>
</dbReference>
<proteinExistence type="predicted"/>
<feature type="transmembrane region" description="Helical" evidence="1">
    <location>
        <begin position="117"/>
        <end position="141"/>
    </location>
</feature>
<feature type="transmembrane region" description="Helical" evidence="1">
    <location>
        <begin position="45"/>
        <end position="67"/>
    </location>
</feature>
<organism evidence="3 4">
    <name type="scientific">Neolewinella antarctica</name>
    <dbReference type="NCBI Taxonomy" id="442734"/>
    <lineage>
        <taxon>Bacteria</taxon>
        <taxon>Pseudomonadati</taxon>
        <taxon>Bacteroidota</taxon>
        <taxon>Saprospiria</taxon>
        <taxon>Saprospirales</taxon>
        <taxon>Lewinellaceae</taxon>
        <taxon>Neolewinella</taxon>
    </lineage>
</organism>
<dbReference type="InterPro" id="IPR010559">
    <property type="entry name" value="Sig_transdc_His_kin_internal"/>
</dbReference>
<dbReference type="PANTHER" id="PTHR34220:SF7">
    <property type="entry name" value="SENSOR HISTIDINE KINASE YPDA"/>
    <property type="match status" value="1"/>
</dbReference>
<dbReference type="InterPro" id="IPR036890">
    <property type="entry name" value="HATPase_C_sf"/>
</dbReference>
<feature type="domain" description="Signal transduction histidine kinase internal region" evidence="2">
    <location>
        <begin position="161"/>
        <end position="236"/>
    </location>
</feature>
<reference evidence="3 4" key="1">
    <citation type="submission" date="2020-03" db="EMBL/GenBank/DDBJ databases">
        <title>Genomic Encyclopedia of Type Strains, Phase IV (KMG-IV): sequencing the most valuable type-strain genomes for metagenomic binning, comparative biology and taxonomic classification.</title>
        <authorList>
            <person name="Goeker M."/>
        </authorList>
    </citation>
    <scope>NUCLEOTIDE SEQUENCE [LARGE SCALE GENOMIC DNA]</scope>
    <source>
        <strain evidence="3 4">DSM 105096</strain>
    </source>
</reference>
<dbReference type="Gene3D" id="3.30.565.10">
    <property type="entry name" value="Histidine kinase-like ATPase, C-terminal domain"/>
    <property type="match status" value="1"/>
</dbReference>
<accession>A0ABX0XA30</accession>
<evidence type="ECO:0000256" key="1">
    <source>
        <dbReference type="SAM" id="Phobius"/>
    </source>
</evidence>
<sequence length="349" mass="40211">MKLPFRPCELFAWFLLVYVLRGPVRRVMLSPTPVEELSDLVTWPSLVLTVTGCLAFFSYSLSAYSILYCFQRKRPWWQLLVAILAGVFVCVFFRAFLEEGLLRWVTGRGNYNPATTVRYYIFDNLYFAVIYTSVGMIFYFARLSGFNRDRAQRAELEKRTAALKFLRSQVNPHFLFNTLNSVYAQVQAGSGQALKTIERLSDLMRYSLYEKKDLVPLAREIDYLVDFIELENMRLSVDRRASISAGVFHEEWYVPPMLFVPFVENAFKHGDGSRGTAPIKVELHEDDHSALVFTVVNRKSTRKTSIDQVGGIGIFNVRQRLNLLYPGRHTLDVEDGENDFSIRLTLSAK</sequence>
<keyword evidence="4" id="KW-1185">Reference proteome</keyword>
<dbReference type="EMBL" id="JAATJH010000002">
    <property type="protein sequence ID" value="NJC25813.1"/>
    <property type="molecule type" value="Genomic_DNA"/>
</dbReference>
<dbReference type="RefSeq" id="WP_168036590.1">
    <property type="nucleotide sequence ID" value="NZ_JAATJH010000002.1"/>
</dbReference>
<dbReference type="Proteomes" id="UP000770785">
    <property type="component" value="Unassembled WGS sequence"/>
</dbReference>
<evidence type="ECO:0000259" key="2">
    <source>
        <dbReference type="Pfam" id="PF06580"/>
    </source>
</evidence>
<dbReference type="PANTHER" id="PTHR34220">
    <property type="entry name" value="SENSOR HISTIDINE KINASE YPDA"/>
    <property type="match status" value="1"/>
</dbReference>
<feature type="transmembrane region" description="Helical" evidence="1">
    <location>
        <begin position="79"/>
        <end position="97"/>
    </location>
</feature>
<evidence type="ECO:0000313" key="4">
    <source>
        <dbReference type="Proteomes" id="UP000770785"/>
    </source>
</evidence>
<gene>
    <name evidence="3" type="ORF">GGR27_001312</name>
</gene>
<evidence type="ECO:0000313" key="3">
    <source>
        <dbReference type="EMBL" id="NJC25813.1"/>
    </source>
</evidence>
<dbReference type="InterPro" id="IPR050640">
    <property type="entry name" value="Bact_2-comp_sensor_kinase"/>
</dbReference>
<keyword evidence="1" id="KW-1133">Transmembrane helix</keyword>
<name>A0ABX0XA30_9BACT</name>
<keyword evidence="1" id="KW-0812">Transmembrane</keyword>
<protein>
    <recommendedName>
        <fullName evidence="2">Signal transduction histidine kinase internal region domain-containing protein</fullName>
    </recommendedName>
</protein>